<organism evidence="1 2">
    <name type="scientific">Linderina macrospora</name>
    <dbReference type="NCBI Taxonomy" id="4868"/>
    <lineage>
        <taxon>Eukaryota</taxon>
        <taxon>Fungi</taxon>
        <taxon>Fungi incertae sedis</taxon>
        <taxon>Zoopagomycota</taxon>
        <taxon>Kickxellomycotina</taxon>
        <taxon>Kickxellomycetes</taxon>
        <taxon>Kickxellales</taxon>
        <taxon>Kickxellaceae</taxon>
        <taxon>Linderina</taxon>
    </lineage>
</organism>
<evidence type="ECO:0000313" key="2">
    <source>
        <dbReference type="Proteomes" id="UP001150603"/>
    </source>
</evidence>
<accession>A0ACC1J9W7</accession>
<comment type="caution">
    <text evidence="1">The sequence shown here is derived from an EMBL/GenBank/DDBJ whole genome shotgun (WGS) entry which is preliminary data.</text>
</comment>
<dbReference type="Proteomes" id="UP001150603">
    <property type="component" value="Unassembled WGS sequence"/>
</dbReference>
<dbReference type="EMBL" id="JANBPW010001743">
    <property type="protein sequence ID" value="KAJ1943291.1"/>
    <property type="molecule type" value="Genomic_DNA"/>
</dbReference>
<proteinExistence type="predicted"/>
<protein>
    <submittedName>
        <fullName evidence="1">Uncharacterized protein</fullName>
    </submittedName>
</protein>
<reference evidence="1" key="1">
    <citation type="submission" date="2022-07" db="EMBL/GenBank/DDBJ databases">
        <title>Phylogenomic reconstructions and comparative analyses of Kickxellomycotina fungi.</title>
        <authorList>
            <person name="Reynolds N.K."/>
            <person name="Stajich J.E."/>
            <person name="Barry K."/>
            <person name="Grigoriev I.V."/>
            <person name="Crous P."/>
            <person name="Smith M.E."/>
        </authorList>
    </citation>
    <scope>NUCLEOTIDE SEQUENCE</scope>
    <source>
        <strain evidence="1">NRRL 5244</strain>
    </source>
</reference>
<gene>
    <name evidence="1" type="ORF">FBU59_002954</name>
</gene>
<keyword evidence="2" id="KW-1185">Reference proteome</keyword>
<sequence>MGEELPLLIDNDGNPVEEAEVEAGSDNEDNDPDMAEGNSDYEDMHSDDEEGEDEGEDEDKYIDTLDMVVVRPCRANNEVFNTYGEHGSSYLLHRYGFCDTGNTFDSVLLEIDDVLEAFKVAVSEDRAMAVAELFAEYPESFQSRHRAMDQDDDEEEEEHGEHEEGEDMEMDENEDGDGEEIDEEDIPMMEEEEEEEEEEEKAPPKFSIDAPGHPSLSLAVLLSLGFSDKTAFTQVTSEMQLLMHYLPLMRQFWSAFQDKLDAGASVAAAFREANKESLMKKKSVSLVCRAAYMLAEKRLSLCSDNALGAKPTDAAQLERWETAKQLRANERKTLQHCIKTYKKAVTKLN</sequence>
<name>A0ACC1J9W7_9FUNG</name>
<evidence type="ECO:0000313" key="1">
    <source>
        <dbReference type="EMBL" id="KAJ1943291.1"/>
    </source>
</evidence>